<dbReference type="InterPro" id="IPR008538">
    <property type="entry name" value="Uma2"/>
</dbReference>
<reference evidence="2 3" key="1">
    <citation type="submission" date="2017-06" db="EMBL/GenBank/DDBJ databases">
        <title>Genome sequencing of cyanobaciteial culture collection at National Institute for Environmental Studies (NIES).</title>
        <authorList>
            <person name="Hirose Y."/>
            <person name="Shimura Y."/>
            <person name="Fujisawa T."/>
            <person name="Nakamura Y."/>
            <person name="Kawachi M."/>
        </authorList>
    </citation>
    <scope>NUCLEOTIDE SEQUENCE [LARGE SCALE GENOMIC DNA]</scope>
    <source>
        <strain evidence="2 3">NIES-2135</strain>
    </source>
</reference>
<feature type="domain" description="Putative restriction endonuclease" evidence="1">
    <location>
        <begin position="12"/>
        <end position="187"/>
    </location>
</feature>
<proteinExistence type="predicted"/>
<dbReference type="EMBL" id="AP018203">
    <property type="protein sequence ID" value="BAY58252.1"/>
    <property type="molecule type" value="Genomic_DNA"/>
</dbReference>
<sequence>MTQAKLRFSTIEEYLAYDDGTDTRYELVDGVLVNMGSEKRLNEKIALWLLSQFLQVVSIDLIARGTQIAVKSSSVTARNPDLMILTEDLDQMLSQQNQSLITANMPAPVLIVEVVSPGEPGSENYDREYIDKRREYAERGIPEYWIIDPARSVVTVLRLDGKQYQEVGQFQDSDIVLSPSFPQLNLTAMQILKAG</sequence>
<evidence type="ECO:0000259" key="1">
    <source>
        <dbReference type="Pfam" id="PF05685"/>
    </source>
</evidence>
<accession>A0A1Z4JND7</accession>
<evidence type="ECO:0000313" key="2">
    <source>
        <dbReference type="EMBL" id="BAY58252.1"/>
    </source>
</evidence>
<dbReference type="InterPro" id="IPR012296">
    <property type="entry name" value="Nuclease_put_TT1808"/>
</dbReference>
<protein>
    <recommendedName>
        <fullName evidence="1">Putative restriction endonuclease domain-containing protein</fullName>
    </recommendedName>
</protein>
<dbReference type="PANTHER" id="PTHR34107">
    <property type="entry name" value="SLL0198 PROTEIN-RELATED"/>
    <property type="match status" value="1"/>
</dbReference>
<dbReference type="CDD" id="cd06260">
    <property type="entry name" value="DUF820-like"/>
    <property type="match status" value="1"/>
</dbReference>
<dbReference type="Pfam" id="PF05685">
    <property type="entry name" value="Uma2"/>
    <property type="match status" value="1"/>
</dbReference>
<keyword evidence="3" id="KW-1185">Reference proteome</keyword>
<gene>
    <name evidence="2" type="ORF">NIES2135_51250</name>
</gene>
<dbReference type="AlphaFoldDB" id="A0A1Z4JND7"/>
<evidence type="ECO:0000313" key="3">
    <source>
        <dbReference type="Proteomes" id="UP000217895"/>
    </source>
</evidence>
<dbReference type="Proteomes" id="UP000217895">
    <property type="component" value="Chromosome"/>
</dbReference>
<dbReference type="PANTHER" id="PTHR34107:SF2">
    <property type="entry name" value="SLL0888 PROTEIN"/>
    <property type="match status" value="1"/>
</dbReference>
<dbReference type="SUPFAM" id="SSF52980">
    <property type="entry name" value="Restriction endonuclease-like"/>
    <property type="match status" value="1"/>
</dbReference>
<organism evidence="2 3">
    <name type="scientific">Leptolyngbya boryana NIES-2135</name>
    <dbReference type="NCBI Taxonomy" id="1973484"/>
    <lineage>
        <taxon>Bacteria</taxon>
        <taxon>Bacillati</taxon>
        <taxon>Cyanobacteriota</taxon>
        <taxon>Cyanophyceae</taxon>
        <taxon>Leptolyngbyales</taxon>
        <taxon>Leptolyngbyaceae</taxon>
        <taxon>Leptolyngbya group</taxon>
        <taxon>Leptolyngbya</taxon>
    </lineage>
</organism>
<name>A0A1Z4JND7_LEPBY</name>
<dbReference type="InterPro" id="IPR011335">
    <property type="entry name" value="Restrct_endonuc-II-like"/>
</dbReference>
<dbReference type="Gene3D" id="3.90.1570.10">
    <property type="entry name" value="tt1808, chain A"/>
    <property type="match status" value="1"/>
</dbReference>